<keyword evidence="5" id="KW-0812">Transmembrane</keyword>
<evidence type="ECO:0000256" key="3">
    <source>
        <dbReference type="ARBA" id="ARBA00022448"/>
    </source>
</evidence>
<evidence type="ECO:0000256" key="11">
    <source>
        <dbReference type="ARBA" id="ARBA00044247"/>
    </source>
</evidence>
<comment type="similarity">
    <text evidence="2 12">Belongs to the UQCR10/QCR9 family.</text>
</comment>
<proteinExistence type="inferred from homology"/>
<evidence type="ECO:0000256" key="5">
    <source>
        <dbReference type="ARBA" id="ARBA00022692"/>
    </source>
</evidence>
<comment type="caution">
    <text evidence="13">The sequence shown here is derived from an EMBL/GenBank/DDBJ whole genome shotgun (WGS) entry which is preliminary data.</text>
</comment>
<evidence type="ECO:0000256" key="8">
    <source>
        <dbReference type="ARBA" id="ARBA00022989"/>
    </source>
</evidence>
<evidence type="ECO:0000256" key="2">
    <source>
        <dbReference type="ARBA" id="ARBA00007856"/>
    </source>
</evidence>
<evidence type="ECO:0000256" key="7">
    <source>
        <dbReference type="ARBA" id="ARBA00022982"/>
    </source>
</evidence>
<dbReference type="GO" id="GO:0005743">
    <property type="term" value="C:mitochondrial inner membrane"/>
    <property type="evidence" value="ECO:0007669"/>
    <property type="project" value="UniProtKB-SubCell"/>
</dbReference>
<gene>
    <name evidence="13" type="ORF">DAPK24_041690</name>
</gene>
<evidence type="ECO:0000313" key="14">
    <source>
        <dbReference type="Proteomes" id="UP001378960"/>
    </source>
</evidence>
<comment type="subunit">
    <text evidence="12">Component of the ubiquinol-cytochrome c oxidoreductase (cytochrome b-c1 complex, complex III, CIII), a multisubunit enzyme composed of 3 respiratory subunits cytochrome b, cytochrome c1 and Rieske protein, 2 core protein subunits, and additional low-molecular weight protein subunits.</text>
</comment>
<keyword evidence="9 12" id="KW-0496">Mitochondrion</keyword>
<dbReference type="PANTHER" id="PTHR12980">
    <property type="entry name" value="UBIQUINOL-CYTOCHROME C REDUCTASE COMPLEX, SUBUNIT X"/>
    <property type="match status" value="1"/>
</dbReference>
<dbReference type="Pfam" id="PF05365">
    <property type="entry name" value="UCR_UQCRX_QCR9"/>
    <property type="match status" value="1"/>
</dbReference>
<keyword evidence="7 12" id="KW-0249">Electron transport</keyword>
<accession>A0AAV5R8I0</accession>
<keyword evidence="14" id="KW-1185">Reference proteome</keyword>
<sequence>MYTQIYNLIFKRNSTFVATVFASTFLFQVGLDETVTSWYEARNKGKLWSDLKPKILAGFESEEDDE</sequence>
<dbReference type="EMBL" id="BTGB01000009">
    <property type="protein sequence ID" value="GMM47571.1"/>
    <property type="molecule type" value="Genomic_DNA"/>
</dbReference>
<evidence type="ECO:0000256" key="12">
    <source>
        <dbReference type="RuleBase" id="RU368056"/>
    </source>
</evidence>
<dbReference type="FunFam" id="1.20.5.260:FF:000001">
    <property type="entry name" value="Cytochrome b-c1 complex subunit 9"/>
    <property type="match status" value="1"/>
</dbReference>
<keyword evidence="10" id="KW-0472">Membrane</keyword>
<keyword evidence="6 12" id="KW-0999">Mitochondrion inner membrane</keyword>
<evidence type="ECO:0000256" key="1">
    <source>
        <dbReference type="ARBA" id="ARBA00004434"/>
    </source>
</evidence>
<dbReference type="Proteomes" id="UP001378960">
    <property type="component" value="Unassembled WGS sequence"/>
</dbReference>
<evidence type="ECO:0000256" key="6">
    <source>
        <dbReference type="ARBA" id="ARBA00022792"/>
    </source>
</evidence>
<dbReference type="GO" id="GO:0045275">
    <property type="term" value="C:respiratory chain complex III"/>
    <property type="evidence" value="ECO:0007669"/>
    <property type="project" value="UniProtKB-UniRule"/>
</dbReference>
<reference evidence="13 14" key="1">
    <citation type="journal article" date="2023" name="Elife">
        <title>Identification of key yeast species and microbe-microbe interactions impacting larval growth of Drosophila in the wild.</title>
        <authorList>
            <person name="Mure A."/>
            <person name="Sugiura Y."/>
            <person name="Maeda R."/>
            <person name="Honda K."/>
            <person name="Sakurai N."/>
            <person name="Takahashi Y."/>
            <person name="Watada M."/>
            <person name="Katoh T."/>
            <person name="Gotoh A."/>
            <person name="Gotoh Y."/>
            <person name="Taniguchi I."/>
            <person name="Nakamura K."/>
            <person name="Hayashi T."/>
            <person name="Katayama T."/>
            <person name="Uemura T."/>
            <person name="Hattori Y."/>
        </authorList>
    </citation>
    <scope>NUCLEOTIDE SEQUENCE [LARGE SCALE GENOMIC DNA]</scope>
    <source>
        <strain evidence="13 14">PK-24</strain>
    </source>
</reference>
<evidence type="ECO:0000256" key="10">
    <source>
        <dbReference type="ARBA" id="ARBA00023136"/>
    </source>
</evidence>
<dbReference type="InterPro" id="IPR036656">
    <property type="entry name" value="QCR9_sf"/>
</dbReference>
<comment type="function">
    <text evidence="12">Component of the ubiquinol-cytochrome c oxidoreductase, a multisubunit transmembrane complex that is part of the mitochondrial electron transport chain which drives oxidative phosphorylation. The complex plays an important role in the uptake of multiple carbon sources present in different host niches.</text>
</comment>
<dbReference type="AlphaFoldDB" id="A0AAV5R8I0"/>
<evidence type="ECO:0000256" key="4">
    <source>
        <dbReference type="ARBA" id="ARBA00022660"/>
    </source>
</evidence>
<keyword evidence="3 12" id="KW-0813">Transport</keyword>
<keyword evidence="4 12" id="KW-0679">Respiratory chain</keyword>
<comment type="subcellular location">
    <subcellularLocation>
        <location evidence="1 12">Mitochondrion inner membrane</location>
        <topology evidence="1 12">Single-pass membrane protein</topology>
    </subcellularLocation>
</comment>
<name>A0AAV5R8I0_PICKL</name>
<evidence type="ECO:0000256" key="9">
    <source>
        <dbReference type="ARBA" id="ARBA00023128"/>
    </source>
</evidence>
<protein>
    <recommendedName>
        <fullName evidence="11 12">Complex III subunit 9</fullName>
    </recommendedName>
</protein>
<keyword evidence="8" id="KW-1133">Transmembrane helix</keyword>
<dbReference type="GO" id="GO:0006122">
    <property type="term" value="P:mitochondrial electron transport, ubiquinol to cytochrome c"/>
    <property type="evidence" value="ECO:0007669"/>
    <property type="project" value="UniProtKB-UniRule"/>
</dbReference>
<dbReference type="PANTHER" id="PTHR12980:SF0">
    <property type="entry name" value="CYTOCHROME B-C1 COMPLEX SUBUNIT 9"/>
    <property type="match status" value="1"/>
</dbReference>
<dbReference type="Gene3D" id="1.20.5.260">
    <property type="entry name" value="Cytochrome b-c1 complex subunit 9"/>
    <property type="match status" value="1"/>
</dbReference>
<organism evidence="13 14">
    <name type="scientific">Pichia kluyveri</name>
    <name type="common">Yeast</name>
    <dbReference type="NCBI Taxonomy" id="36015"/>
    <lineage>
        <taxon>Eukaryota</taxon>
        <taxon>Fungi</taxon>
        <taxon>Dikarya</taxon>
        <taxon>Ascomycota</taxon>
        <taxon>Saccharomycotina</taxon>
        <taxon>Pichiomycetes</taxon>
        <taxon>Pichiales</taxon>
        <taxon>Pichiaceae</taxon>
        <taxon>Pichia</taxon>
    </lineage>
</organism>
<evidence type="ECO:0000313" key="13">
    <source>
        <dbReference type="EMBL" id="GMM47571.1"/>
    </source>
</evidence>
<dbReference type="InterPro" id="IPR008027">
    <property type="entry name" value="QCR9"/>
</dbReference>
<dbReference type="SUPFAM" id="SSF81514">
    <property type="entry name" value="Subunit X (non-heme 7 kDa protein) of cytochrome bc1 complex (Ubiquinol-cytochrome c reductase)"/>
    <property type="match status" value="1"/>
</dbReference>